<dbReference type="EMBL" id="VSSQ01000191">
    <property type="protein sequence ID" value="MPL84517.1"/>
    <property type="molecule type" value="Genomic_DNA"/>
</dbReference>
<reference evidence="6" key="1">
    <citation type="submission" date="2019-08" db="EMBL/GenBank/DDBJ databases">
        <authorList>
            <person name="Kucharzyk K."/>
            <person name="Murdoch R.W."/>
            <person name="Higgins S."/>
            <person name="Loffler F."/>
        </authorList>
    </citation>
    <scope>NUCLEOTIDE SEQUENCE</scope>
</reference>
<feature type="transmembrane region" description="Helical" evidence="5">
    <location>
        <begin position="141"/>
        <end position="163"/>
    </location>
</feature>
<evidence type="ECO:0000256" key="2">
    <source>
        <dbReference type="ARBA" id="ARBA00022692"/>
    </source>
</evidence>
<proteinExistence type="predicted"/>
<gene>
    <name evidence="6" type="ORF">SDC9_30482</name>
</gene>
<keyword evidence="3 5" id="KW-1133">Transmembrane helix</keyword>
<comment type="subcellular location">
    <subcellularLocation>
        <location evidence="1">Membrane</location>
        <topology evidence="1">Multi-pass membrane protein</topology>
    </subcellularLocation>
</comment>
<evidence type="ECO:0000256" key="1">
    <source>
        <dbReference type="ARBA" id="ARBA00004141"/>
    </source>
</evidence>
<feature type="transmembrane region" description="Helical" evidence="5">
    <location>
        <begin position="219"/>
        <end position="239"/>
    </location>
</feature>
<keyword evidence="2 5" id="KW-0812">Transmembrane</keyword>
<dbReference type="AlphaFoldDB" id="A0A644UZY2"/>
<name>A0A644UZY2_9ZZZZ</name>
<organism evidence="6">
    <name type="scientific">bioreactor metagenome</name>
    <dbReference type="NCBI Taxonomy" id="1076179"/>
    <lineage>
        <taxon>unclassified sequences</taxon>
        <taxon>metagenomes</taxon>
        <taxon>ecological metagenomes</taxon>
    </lineage>
</organism>
<feature type="transmembrane region" description="Helical" evidence="5">
    <location>
        <begin position="111"/>
        <end position="129"/>
    </location>
</feature>
<feature type="transmembrane region" description="Helical" evidence="5">
    <location>
        <begin position="7"/>
        <end position="28"/>
    </location>
</feature>
<dbReference type="PANTHER" id="PTHR43701">
    <property type="entry name" value="MEMBRANE TRANSPORTER PROTEIN MJ0441-RELATED"/>
    <property type="match status" value="1"/>
</dbReference>
<comment type="caution">
    <text evidence="6">The sequence shown here is derived from an EMBL/GenBank/DDBJ whole genome shotgun (WGS) entry which is preliminary data.</text>
</comment>
<protein>
    <submittedName>
        <fullName evidence="6">Uncharacterized protein</fullName>
    </submittedName>
</protein>
<dbReference type="InterPro" id="IPR051598">
    <property type="entry name" value="TSUP/Inactive_protease-like"/>
</dbReference>
<evidence type="ECO:0000256" key="4">
    <source>
        <dbReference type="ARBA" id="ARBA00023136"/>
    </source>
</evidence>
<accession>A0A644UZY2</accession>
<feature type="transmembrane region" description="Helical" evidence="5">
    <location>
        <begin position="79"/>
        <end position="99"/>
    </location>
</feature>
<dbReference type="InterPro" id="IPR002781">
    <property type="entry name" value="TM_pro_TauE-like"/>
</dbReference>
<dbReference type="Pfam" id="PF01925">
    <property type="entry name" value="TauE"/>
    <property type="match status" value="2"/>
</dbReference>
<keyword evidence="4 5" id="KW-0472">Membrane</keyword>
<evidence type="ECO:0000256" key="3">
    <source>
        <dbReference type="ARBA" id="ARBA00022989"/>
    </source>
</evidence>
<feature type="transmembrane region" description="Helical" evidence="5">
    <location>
        <begin position="169"/>
        <end position="198"/>
    </location>
</feature>
<evidence type="ECO:0000313" key="6">
    <source>
        <dbReference type="EMBL" id="MPL84517.1"/>
    </source>
</evidence>
<feature type="transmembrane region" description="Helical" evidence="5">
    <location>
        <begin position="48"/>
        <end position="67"/>
    </location>
</feature>
<sequence length="267" mass="28488">MDNKRTSILSFVIGAPIACLGGLIGLGGAEFRLPFLLKTFNKTAKKAVALNMLVSLITVVSAIYFRTQNFDTSIIVPQILLMVAIVAGSTVGAYYGIGMLNKVSDVLFKKIMLVLLLFMGLLLISESFISFNSMGILFGSLYIKLIVAVLCGLLIGTISSLLGVAGGEVIIPILILIFGIDIKLAGTMSLIISLPTMLVGITRHKKNKMYADKSEITSLVIPMGIASIIGASIGAILVIYAPSELLKLILGALLIFTSIKIFTEKEE</sequence>
<dbReference type="GO" id="GO:0016020">
    <property type="term" value="C:membrane"/>
    <property type="evidence" value="ECO:0007669"/>
    <property type="project" value="UniProtKB-SubCell"/>
</dbReference>
<dbReference type="PANTHER" id="PTHR43701:SF2">
    <property type="entry name" value="MEMBRANE TRANSPORTER PROTEIN YJNA-RELATED"/>
    <property type="match status" value="1"/>
</dbReference>
<evidence type="ECO:0000256" key="5">
    <source>
        <dbReference type="SAM" id="Phobius"/>
    </source>
</evidence>